<evidence type="ECO:0000256" key="2">
    <source>
        <dbReference type="SAM" id="Phobius"/>
    </source>
</evidence>
<dbReference type="InParanoid" id="T1FVR1"/>
<keyword evidence="5" id="KW-1185">Reference proteome</keyword>
<reference evidence="3 5" key="2">
    <citation type="journal article" date="2013" name="Nature">
        <title>Insights into bilaterian evolution from three spiralian genomes.</title>
        <authorList>
            <person name="Simakov O."/>
            <person name="Marletaz F."/>
            <person name="Cho S.J."/>
            <person name="Edsinger-Gonzales E."/>
            <person name="Havlak P."/>
            <person name="Hellsten U."/>
            <person name="Kuo D.H."/>
            <person name="Larsson T."/>
            <person name="Lv J."/>
            <person name="Arendt D."/>
            <person name="Savage R."/>
            <person name="Osoegawa K."/>
            <person name="de Jong P."/>
            <person name="Grimwood J."/>
            <person name="Chapman J.A."/>
            <person name="Shapiro H."/>
            <person name="Aerts A."/>
            <person name="Otillar R.P."/>
            <person name="Terry A.Y."/>
            <person name="Boore J.L."/>
            <person name="Grigoriev I.V."/>
            <person name="Lindberg D.R."/>
            <person name="Seaver E.C."/>
            <person name="Weisblat D.A."/>
            <person name="Putnam N.H."/>
            <person name="Rokhsar D.S."/>
        </authorList>
    </citation>
    <scope>NUCLEOTIDE SEQUENCE</scope>
</reference>
<dbReference type="EMBL" id="KB097620">
    <property type="protein sequence ID" value="ESN93344.1"/>
    <property type="molecule type" value="Genomic_DNA"/>
</dbReference>
<feature type="compositionally biased region" description="Basic and acidic residues" evidence="1">
    <location>
        <begin position="616"/>
        <end position="631"/>
    </location>
</feature>
<name>T1FVR1_HELRO</name>
<feature type="region of interest" description="Disordered" evidence="1">
    <location>
        <begin position="106"/>
        <end position="129"/>
    </location>
</feature>
<keyword evidence="2" id="KW-0472">Membrane</keyword>
<dbReference type="Proteomes" id="UP000015101">
    <property type="component" value="Unassembled WGS sequence"/>
</dbReference>
<reference evidence="4" key="3">
    <citation type="submission" date="2015-06" db="UniProtKB">
        <authorList>
            <consortium name="EnsemblMetazoa"/>
        </authorList>
    </citation>
    <scope>IDENTIFICATION</scope>
</reference>
<reference evidence="5" key="1">
    <citation type="submission" date="2012-12" db="EMBL/GenBank/DDBJ databases">
        <authorList>
            <person name="Hellsten U."/>
            <person name="Grimwood J."/>
            <person name="Chapman J.A."/>
            <person name="Shapiro H."/>
            <person name="Aerts A."/>
            <person name="Otillar R.P."/>
            <person name="Terry A.Y."/>
            <person name="Boore J.L."/>
            <person name="Simakov O."/>
            <person name="Marletaz F."/>
            <person name="Cho S.-J."/>
            <person name="Edsinger-Gonzales E."/>
            <person name="Havlak P."/>
            <person name="Kuo D.-H."/>
            <person name="Larsson T."/>
            <person name="Lv J."/>
            <person name="Arendt D."/>
            <person name="Savage R."/>
            <person name="Osoegawa K."/>
            <person name="de Jong P."/>
            <person name="Lindberg D.R."/>
            <person name="Seaver E.C."/>
            <person name="Weisblat D.A."/>
            <person name="Putnam N.H."/>
            <person name="Grigoriev I.V."/>
            <person name="Rokhsar D.S."/>
        </authorList>
    </citation>
    <scope>NUCLEOTIDE SEQUENCE</scope>
</reference>
<feature type="compositionally biased region" description="Polar residues" evidence="1">
    <location>
        <begin position="399"/>
        <end position="413"/>
    </location>
</feature>
<organism evidence="4 5">
    <name type="scientific">Helobdella robusta</name>
    <name type="common">Californian leech</name>
    <dbReference type="NCBI Taxonomy" id="6412"/>
    <lineage>
        <taxon>Eukaryota</taxon>
        <taxon>Metazoa</taxon>
        <taxon>Spiralia</taxon>
        <taxon>Lophotrochozoa</taxon>
        <taxon>Annelida</taxon>
        <taxon>Clitellata</taxon>
        <taxon>Hirudinea</taxon>
        <taxon>Rhynchobdellida</taxon>
        <taxon>Glossiphoniidae</taxon>
        <taxon>Helobdella</taxon>
    </lineage>
</organism>
<feature type="compositionally biased region" description="Polar residues" evidence="1">
    <location>
        <begin position="958"/>
        <end position="969"/>
    </location>
</feature>
<feature type="transmembrane region" description="Helical" evidence="2">
    <location>
        <begin position="1041"/>
        <end position="1061"/>
    </location>
</feature>
<dbReference type="GeneID" id="20212907"/>
<feature type="transmembrane region" description="Helical" evidence="2">
    <location>
        <begin position="1004"/>
        <end position="1026"/>
    </location>
</feature>
<feature type="transmembrane region" description="Helical" evidence="2">
    <location>
        <begin position="58"/>
        <end position="81"/>
    </location>
</feature>
<dbReference type="AlphaFoldDB" id="T1FVR1"/>
<dbReference type="HOGENOM" id="CLU_285797_0_0_1"/>
<feature type="compositionally biased region" description="Basic and acidic residues" evidence="1">
    <location>
        <begin position="777"/>
        <end position="786"/>
    </location>
</feature>
<dbReference type="CDD" id="cd00637">
    <property type="entry name" value="7tm_classA_rhodopsin-like"/>
    <property type="match status" value="1"/>
</dbReference>
<dbReference type="RefSeq" id="XP_009028612.1">
    <property type="nucleotide sequence ID" value="XM_009030364.1"/>
</dbReference>
<protein>
    <submittedName>
        <fullName evidence="3 4">Uncharacterized protein</fullName>
    </submittedName>
</protein>
<dbReference type="EMBL" id="AMQM01007459">
    <property type="status" value="NOT_ANNOTATED_CDS"/>
    <property type="molecule type" value="Genomic_DNA"/>
</dbReference>
<feature type="compositionally biased region" description="Polar residues" evidence="1">
    <location>
        <begin position="540"/>
        <end position="550"/>
    </location>
</feature>
<sequence length="1083" mass="123459">MTLTNSSLSAGNLKVNQCLINGNDNKHNNDNSSYAANNTATKCFDSTSADLSSTFTSLFNFLLFVVGLAVCFSAINALLTIKKKWRKKYQRHQQLKLHHQTTLQNFQQQHRQQLQPQQHRSSQQLLPQLPKKHQQQQQLRSFISQTKQEMIMTSSCTTENGNRVCIQLLTSSVICDVIHSMSCIPLCLINKKNNDIYSQFNWVDNVFRGIYTFHILALAVSSCKRRKCYVKDVNLKDLSEDVNGENKLQLPETLSDDSVFERKPNNDTEATGAPTNNQPNKQRSLKTLKVGLMVVVMIWCFGALLGSLPFLVYKIFNYNLYNLKFKIPDKLLLIFLLVISHLSPAAIYLMAWFKNRRYHVEKFKKFTKSEANNQYYEENQYKEEQLEHLLSKKDDVRTSTRNQSRSSGESSFLSYSPTALTAFNKNAESKKKKTNLSTLTLAGSFNRKNRDFSSSCSFKKRSSAKYKSQRMSPQLDRHPSLRYSIKRKQSTGLSSLADFEKDQHNQPQQEQPSKVQQLQGNTNLSVAKRDDEATMKHVASKTSNYLSVESSPTAKCKIYQTVNTRVETESRSSRNTTNAKHFKENHKRSKSKKSRSKNISGPSSGDDSAKSSRSSSKSDRSSDSCRFEGHPSLRYSTRRKIPRSREVLNKLASVEKIALLNRSIEAEMIKIDGCSRQKVSSRSPHSTNSRDVIDNAFLSQPRTYDRNRFGGSMKILGNKRRDDDDSEIVKQLLHTRGRSRSTRLSFRNISASKSHIDAKKTAIMDRHPSFRYSTRRKQFENSRERPTGSNYFLNKKNQKNIPKSPSKNSENMSALDPSKANIIMTRYLETANSEKSKLRRIASFYLNKTFPHIFIHKSRSYSNLNPHSGISPEKNDSEKQTSTKAASPSDVVPGTFLSSSERLCVSKSNIKSPTVNNLLSVSTVDTEMDWKTGKNLTPSNSFKLKPPPRPSFKRNQRHSSVNETNNNENADSKNDSVDDSRIMANVFSGGHHGRYMIRHVTRQISFFSLIFNIPLSIYFMIFVFSINNFPKGNTSWSEYLALYKLVCITISYFGCCIRCCVITKGSNTNKELFRKSKSATHVS</sequence>
<dbReference type="CTD" id="20212907"/>
<evidence type="ECO:0000313" key="3">
    <source>
        <dbReference type="EMBL" id="ESN93344.1"/>
    </source>
</evidence>
<evidence type="ECO:0000256" key="1">
    <source>
        <dbReference type="SAM" id="MobiDB-lite"/>
    </source>
</evidence>
<feature type="region of interest" description="Disordered" evidence="1">
    <location>
        <begin position="861"/>
        <end position="893"/>
    </location>
</feature>
<gene>
    <name evidence="4" type="primary">20212907</name>
    <name evidence="3" type="ORF">HELRODRAFT_194140</name>
</gene>
<feature type="compositionally biased region" description="Polar residues" evidence="1">
    <location>
        <begin position="799"/>
        <end position="812"/>
    </location>
</feature>
<dbReference type="KEGG" id="hro:HELRODRAFT_194140"/>
<feature type="compositionally biased region" description="Low complexity" evidence="1">
    <location>
        <begin position="600"/>
        <end position="615"/>
    </location>
</feature>
<evidence type="ECO:0000313" key="4">
    <source>
        <dbReference type="EnsemblMetazoa" id="HelroP194140"/>
    </source>
</evidence>
<feature type="transmembrane region" description="Helical" evidence="2">
    <location>
        <begin position="332"/>
        <end position="353"/>
    </location>
</feature>
<feature type="compositionally biased region" description="Polar residues" evidence="1">
    <location>
        <begin position="267"/>
        <end position="281"/>
    </location>
</feature>
<proteinExistence type="predicted"/>
<feature type="region of interest" description="Disordered" evidence="1">
    <location>
        <begin position="564"/>
        <end position="638"/>
    </location>
</feature>
<accession>T1FVR1</accession>
<keyword evidence="2" id="KW-1133">Transmembrane helix</keyword>
<feature type="compositionally biased region" description="Basic residues" evidence="1">
    <location>
        <begin position="583"/>
        <end position="596"/>
    </location>
</feature>
<keyword evidence="2" id="KW-0812">Transmembrane</keyword>
<evidence type="ECO:0000313" key="5">
    <source>
        <dbReference type="Proteomes" id="UP000015101"/>
    </source>
</evidence>
<feature type="region of interest" description="Disordered" evidence="1">
    <location>
        <begin position="258"/>
        <end position="281"/>
    </location>
</feature>
<feature type="region of interest" description="Disordered" evidence="1">
    <location>
        <begin position="500"/>
        <end position="550"/>
    </location>
</feature>
<feature type="region of interest" description="Disordered" evidence="1">
    <location>
        <begin position="774"/>
        <end position="814"/>
    </location>
</feature>
<feature type="region of interest" description="Disordered" evidence="1">
    <location>
        <begin position="930"/>
        <end position="976"/>
    </location>
</feature>
<feature type="region of interest" description="Disordered" evidence="1">
    <location>
        <begin position="392"/>
        <end position="413"/>
    </location>
</feature>
<feature type="transmembrane region" description="Helical" evidence="2">
    <location>
        <begin position="290"/>
        <end position="312"/>
    </location>
</feature>
<feature type="region of interest" description="Disordered" evidence="1">
    <location>
        <begin position="463"/>
        <end position="487"/>
    </location>
</feature>
<dbReference type="EnsemblMetazoa" id="HelroT194140">
    <property type="protein sequence ID" value="HelroP194140"/>
    <property type="gene ID" value="HelroG194140"/>
</dbReference>
<feature type="compositionally biased region" description="Low complexity" evidence="1">
    <location>
        <begin position="506"/>
        <end position="519"/>
    </location>
</feature>